<feature type="transmembrane region" description="Helical" evidence="1">
    <location>
        <begin position="191"/>
        <end position="210"/>
    </location>
</feature>
<reference evidence="4" key="1">
    <citation type="submission" date="2016-12" db="EMBL/GenBank/DDBJ databases">
        <authorList>
            <person name="Jung M.Y."/>
            <person name="Lee S.H."/>
        </authorList>
    </citation>
    <scope>NUCLEOTIDE SEQUENCE [LARGE SCALE GENOMIC DNA]</scope>
    <source>
        <strain evidence="4">WiKim39</strain>
    </source>
</reference>
<dbReference type="SMART" id="SM00267">
    <property type="entry name" value="GGDEF"/>
    <property type="match status" value="1"/>
</dbReference>
<dbReference type="STRING" id="1847728.BTM29_06075"/>
<dbReference type="CDD" id="cd01949">
    <property type="entry name" value="GGDEF"/>
    <property type="match status" value="1"/>
</dbReference>
<keyword evidence="1" id="KW-0472">Membrane</keyword>
<dbReference type="GO" id="GO:0005886">
    <property type="term" value="C:plasma membrane"/>
    <property type="evidence" value="ECO:0007669"/>
    <property type="project" value="TreeGrafter"/>
</dbReference>
<sequence>MPIQLEAGIFQRLLDVDANINAIIIGLITIGLITILTVTSYSFEEISRKYKKWYYDIALGLIEASVLILSMVVVQHIFKTINAGSSANWFYATTQMTLLLYSLYTMQNHFIDLVNIIAPVYIFGHHLANGSTTLNTIFITAFIALALTVIYIARNKNSLINQEWKYILLQVIYGGIWWMIIWSIYKFTLLYTINMLLVFVIYMWVIRFVAKWIRNSFNNYNNMSEKVNYDELTGIRNRGNFDEVSNAIFKVYSEEKDIPLTMVMFDIDHFKNFNDTFGHLAGDRVLSHVAEIFHSQLFKRTTRGQLFRYGGEEFVIIFRGINSKDAMKIVQSIRDELVNNPLYYNGNKLDIRISFGVSQLSPSDRNFKDLFKRVDTYLYKSKKSGRNRFTVEGDTVEFQ</sequence>
<keyword evidence="4" id="KW-1185">Reference proteome</keyword>
<feature type="transmembrane region" description="Helical" evidence="1">
    <location>
        <begin position="166"/>
        <end position="185"/>
    </location>
</feature>
<dbReference type="OrthoDB" id="9759607at2"/>
<evidence type="ECO:0000259" key="2">
    <source>
        <dbReference type="PROSITE" id="PS50887"/>
    </source>
</evidence>
<protein>
    <recommendedName>
        <fullName evidence="2">GGDEF domain-containing protein</fullName>
    </recommendedName>
</protein>
<keyword evidence="1" id="KW-0812">Transmembrane</keyword>
<keyword evidence="1" id="KW-1133">Transmembrane helix</keyword>
<dbReference type="Proteomes" id="UP000187499">
    <property type="component" value="Chromosome"/>
</dbReference>
<dbReference type="AlphaFoldDB" id="A0A1P8Q2T9"/>
<dbReference type="RefSeq" id="WP_076614660.1">
    <property type="nucleotide sequence ID" value="NZ_CP019323.1"/>
</dbReference>
<dbReference type="Pfam" id="PF00990">
    <property type="entry name" value="GGDEF"/>
    <property type="match status" value="1"/>
</dbReference>
<dbReference type="InterPro" id="IPR000160">
    <property type="entry name" value="GGDEF_dom"/>
</dbReference>
<dbReference type="PANTHER" id="PTHR45138:SF9">
    <property type="entry name" value="DIGUANYLATE CYCLASE DGCM-RELATED"/>
    <property type="match status" value="1"/>
</dbReference>
<feature type="transmembrane region" description="Helical" evidence="1">
    <location>
        <begin position="134"/>
        <end position="154"/>
    </location>
</feature>
<dbReference type="KEGG" id="lalw:BTM29_06075"/>
<dbReference type="Gene3D" id="3.30.70.270">
    <property type="match status" value="1"/>
</dbReference>
<dbReference type="InterPro" id="IPR043128">
    <property type="entry name" value="Rev_trsase/Diguanyl_cyclase"/>
</dbReference>
<gene>
    <name evidence="3" type="ORF">BTM29_06075</name>
</gene>
<dbReference type="EMBL" id="CP019323">
    <property type="protein sequence ID" value="APX72151.1"/>
    <property type="molecule type" value="Genomic_DNA"/>
</dbReference>
<evidence type="ECO:0000313" key="4">
    <source>
        <dbReference type="Proteomes" id="UP000187499"/>
    </source>
</evidence>
<dbReference type="SUPFAM" id="SSF55073">
    <property type="entry name" value="Nucleotide cyclase"/>
    <property type="match status" value="1"/>
</dbReference>
<dbReference type="FunFam" id="3.30.70.270:FF:000001">
    <property type="entry name" value="Diguanylate cyclase domain protein"/>
    <property type="match status" value="1"/>
</dbReference>
<evidence type="ECO:0000313" key="3">
    <source>
        <dbReference type="EMBL" id="APX72151.1"/>
    </source>
</evidence>
<dbReference type="GO" id="GO:0052621">
    <property type="term" value="F:diguanylate cyclase activity"/>
    <property type="evidence" value="ECO:0007669"/>
    <property type="project" value="TreeGrafter"/>
</dbReference>
<dbReference type="PROSITE" id="PS50887">
    <property type="entry name" value="GGDEF"/>
    <property type="match status" value="1"/>
</dbReference>
<feature type="transmembrane region" description="Helical" evidence="1">
    <location>
        <begin position="20"/>
        <end position="41"/>
    </location>
</feature>
<accession>A0A1P8Q2T9</accession>
<feature type="domain" description="GGDEF" evidence="2">
    <location>
        <begin position="258"/>
        <end position="394"/>
    </location>
</feature>
<evidence type="ECO:0000256" key="1">
    <source>
        <dbReference type="SAM" id="Phobius"/>
    </source>
</evidence>
<dbReference type="GO" id="GO:0043709">
    <property type="term" value="P:cell adhesion involved in single-species biofilm formation"/>
    <property type="evidence" value="ECO:0007669"/>
    <property type="project" value="TreeGrafter"/>
</dbReference>
<dbReference type="NCBIfam" id="TIGR00254">
    <property type="entry name" value="GGDEF"/>
    <property type="match status" value="1"/>
</dbReference>
<dbReference type="InterPro" id="IPR029787">
    <property type="entry name" value="Nucleotide_cyclase"/>
</dbReference>
<name>A0A1P8Q2T9_9LACO</name>
<feature type="transmembrane region" description="Helical" evidence="1">
    <location>
        <begin position="110"/>
        <end position="128"/>
    </location>
</feature>
<dbReference type="GO" id="GO:1902201">
    <property type="term" value="P:negative regulation of bacterial-type flagellum-dependent cell motility"/>
    <property type="evidence" value="ECO:0007669"/>
    <property type="project" value="TreeGrafter"/>
</dbReference>
<feature type="transmembrane region" description="Helical" evidence="1">
    <location>
        <begin position="53"/>
        <end position="74"/>
    </location>
</feature>
<dbReference type="InterPro" id="IPR050469">
    <property type="entry name" value="Diguanylate_Cyclase"/>
</dbReference>
<proteinExistence type="predicted"/>
<organism evidence="3 4">
    <name type="scientific">Companilactobacillus allii</name>
    <dbReference type="NCBI Taxonomy" id="1847728"/>
    <lineage>
        <taxon>Bacteria</taxon>
        <taxon>Bacillati</taxon>
        <taxon>Bacillota</taxon>
        <taxon>Bacilli</taxon>
        <taxon>Lactobacillales</taxon>
        <taxon>Lactobacillaceae</taxon>
        <taxon>Companilactobacillus</taxon>
    </lineage>
</organism>
<dbReference type="PANTHER" id="PTHR45138">
    <property type="entry name" value="REGULATORY COMPONENTS OF SENSORY TRANSDUCTION SYSTEM"/>
    <property type="match status" value="1"/>
</dbReference>